<sequence length="172" mass="19539">MSSQLAESPSDPENSKKEEGKDDELNLPTVNQNASSFRTDRYGSFRSDYSYNIYGDGETVVLHRPRRADNYYGFRQEYWRSYTFTRESPTSNTNGGGKPGKLKERVKRLKAVGWAILCCKYKPAQAKSLREKLSSRSSRFFQDKISSSDSLSSSSRRFTVSSCIRPTVEVVA</sequence>
<reference evidence="2 3" key="1">
    <citation type="submission" date="2024-09" db="EMBL/GenBank/DDBJ databases">
        <title>Chromosome-scale assembly of Riccia fluitans.</title>
        <authorList>
            <person name="Paukszto L."/>
            <person name="Sawicki J."/>
            <person name="Karawczyk K."/>
            <person name="Piernik-Szablinska J."/>
            <person name="Szczecinska M."/>
            <person name="Mazdziarz M."/>
        </authorList>
    </citation>
    <scope>NUCLEOTIDE SEQUENCE [LARGE SCALE GENOMIC DNA]</scope>
    <source>
        <strain evidence="2">Rf_01</strain>
        <tissue evidence="2">Aerial parts of the thallus</tissue>
    </source>
</reference>
<organism evidence="2 3">
    <name type="scientific">Riccia fluitans</name>
    <dbReference type="NCBI Taxonomy" id="41844"/>
    <lineage>
        <taxon>Eukaryota</taxon>
        <taxon>Viridiplantae</taxon>
        <taxon>Streptophyta</taxon>
        <taxon>Embryophyta</taxon>
        <taxon>Marchantiophyta</taxon>
        <taxon>Marchantiopsida</taxon>
        <taxon>Marchantiidae</taxon>
        <taxon>Marchantiales</taxon>
        <taxon>Ricciaceae</taxon>
        <taxon>Riccia</taxon>
    </lineage>
</organism>
<comment type="caution">
    <text evidence="2">The sequence shown here is derived from an EMBL/GenBank/DDBJ whole genome shotgun (WGS) entry which is preliminary data.</text>
</comment>
<accession>A0ABD1XF68</accession>
<evidence type="ECO:0000256" key="1">
    <source>
        <dbReference type="SAM" id="MobiDB-lite"/>
    </source>
</evidence>
<dbReference type="Proteomes" id="UP001605036">
    <property type="component" value="Unassembled WGS sequence"/>
</dbReference>
<proteinExistence type="predicted"/>
<feature type="region of interest" description="Disordered" evidence="1">
    <location>
        <begin position="1"/>
        <end position="33"/>
    </location>
</feature>
<gene>
    <name evidence="2" type="ORF">R1flu_026172</name>
</gene>
<feature type="compositionally biased region" description="Basic and acidic residues" evidence="1">
    <location>
        <begin position="13"/>
        <end position="24"/>
    </location>
</feature>
<name>A0ABD1XF68_9MARC</name>
<protein>
    <submittedName>
        <fullName evidence="2">Uncharacterized protein</fullName>
    </submittedName>
</protein>
<dbReference type="AlphaFoldDB" id="A0ABD1XF68"/>
<keyword evidence="3" id="KW-1185">Reference proteome</keyword>
<dbReference type="EMBL" id="JBHFFA010000008">
    <property type="protein sequence ID" value="KAL2607599.1"/>
    <property type="molecule type" value="Genomic_DNA"/>
</dbReference>
<evidence type="ECO:0000313" key="3">
    <source>
        <dbReference type="Proteomes" id="UP001605036"/>
    </source>
</evidence>
<evidence type="ECO:0000313" key="2">
    <source>
        <dbReference type="EMBL" id="KAL2607599.1"/>
    </source>
</evidence>